<evidence type="ECO:0000259" key="1">
    <source>
        <dbReference type="SMART" id="SM00858"/>
    </source>
</evidence>
<feature type="domain" description="SAF" evidence="1">
    <location>
        <begin position="36"/>
        <end position="98"/>
    </location>
</feature>
<dbReference type="AlphaFoldDB" id="A0A6J6TTU6"/>
<reference evidence="2" key="1">
    <citation type="submission" date="2020-05" db="EMBL/GenBank/DDBJ databases">
        <authorList>
            <person name="Chiriac C."/>
            <person name="Salcher M."/>
            <person name="Ghai R."/>
            <person name="Kavagutti S V."/>
        </authorList>
    </citation>
    <scope>NUCLEOTIDE SEQUENCE</scope>
</reference>
<dbReference type="CDD" id="cd11614">
    <property type="entry name" value="SAF_CpaB_FlgA_like"/>
    <property type="match status" value="1"/>
</dbReference>
<evidence type="ECO:0000313" key="2">
    <source>
        <dbReference type="EMBL" id="CAB4751010.1"/>
    </source>
</evidence>
<dbReference type="EMBL" id="CAEZZE010000082">
    <property type="protein sequence ID" value="CAB4751010.1"/>
    <property type="molecule type" value="Genomic_DNA"/>
</dbReference>
<proteinExistence type="predicted"/>
<accession>A0A6J6TTU6</accession>
<name>A0A6J6TTU6_9ZZZZ</name>
<sequence length="198" mass="20984">MAVKKKSQTRLYLSIALCLGALLASFLMTRAANTHESYWVVLRPMAAGTQIGANDLGYQSVALGAAAKNYLAASTNPIGSITRRRLIAGELLQGSSLTDDARALTHQEISLSIRAVDIPIEVAVGELISLYQLHDVRESKTTIAPEFIVSGAFVTSIDRKGSNFGGEVALGLALDREDIATVLSASTSGRLVVVRARG</sequence>
<organism evidence="2">
    <name type="scientific">freshwater metagenome</name>
    <dbReference type="NCBI Taxonomy" id="449393"/>
    <lineage>
        <taxon>unclassified sequences</taxon>
        <taxon>metagenomes</taxon>
        <taxon>ecological metagenomes</taxon>
    </lineage>
</organism>
<dbReference type="InterPro" id="IPR013974">
    <property type="entry name" value="SAF"/>
</dbReference>
<protein>
    <submittedName>
        <fullName evidence="2">Unannotated protein</fullName>
    </submittedName>
</protein>
<gene>
    <name evidence="2" type="ORF">UFOPK2827_00555</name>
</gene>
<dbReference type="SMART" id="SM00858">
    <property type="entry name" value="SAF"/>
    <property type="match status" value="1"/>
</dbReference>